<sequence>MLRHFENKLKDYEAGNQVIVDKEKWKLICDQIVGQIKAGIPATLQNCNGGLYIGCAGVAYMFYRFLDNDVLKPNESQFSNQAEEYLSVALNYAESKHNRYPGPSFLLGPAGVYCVAALFFHKQGDMKNRDHLIQQFAKYSTECLKLNYMKDGSDELFVGRAGYLCALFTIRKHTGCPVKDSVVKAICDTIIQSGRNYSQQRGLKIPLMYAYYKAECIGAAHGLSSILQFLLRFSQFLDESSLNDVRQSVDFILSIEQSNFNYPQSVDEISPHGRPDNDELVHWCHGAPGVVYMFAQAYKVYADEKYLKACQRCAELVWQKGLLRKGPGICHGVAGSGYVFLLLYRLTNDPKYLHRAVKFAEFLSSSEFQSGARTPDSPSSLYEGWAGTLCFISDLMQPEKAEFPFFDVF</sequence>
<dbReference type="FunFam" id="1.50.10.10:FF:000012">
    <property type="entry name" value="LanC-like protein 3"/>
    <property type="match status" value="1"/>
</dbReference>
<dbReference type="InterPro" id="IPR020464">
    <property type="entry name" value="LanC-like_prot_euk"/>
</dbReference>
<dbReference type="GO" id="GO:0046872">
    <property type="term" value="F:metal ion binding"/>
    <property type="evidence" value="ECO:0007669"/>
    <property type="project" value="UniProtKB-KW"/>
</dbReference>
<proteinExistence type="inferred from homology"/>
<dbReference type="SUPFAM" id="SSF158745">
    <property type="entry name" value="LanC-like"/>
    <property type="match status" value="1"/>
</dbReference>
<feature type="binding site" evidence="2">
    <location>
        <position position="330"/>
    </location>
    <ligand>
        <name>Zn(2+)</name>
        <dbReference type="ChEBI" id="CHEBI:29105"/>
    </ligand>
</feature>
<organism evidence="3 4">
    <name type="scientific">Lottia gigantea</name>
    <name type="common">Giant owl limpet</name>
    <dbReference type="NCBI Taxonomy" id="225164"/>
    <lineage>
        <taxon>Eukaryota</taxon>
        <taxon>Metazoa</taxon>
        <taxon>Spiralia</taxon>
        <taxon>Lophotrochozoa</taxon>
        <taxon>Mollusca</taxon>
        <taxon>Gastropoda</taxon>
        <taxon>Patellogastropoda</taxon>
        <taxon>Lottioidea</taxon>
        <taxon>Lottiidae</taxon>
        <taxon>Lottia</taxon>
    </lineage>
</organism>
<dbReference type="GeneID" id="20246569"/>
<evidence type="ECO:0000313" key="4">
    <source>
        <dbReference type="Proteomes" id="UP000030746"/>
    </source>
</evidence>
<dbReference type="OrthoDB" id="10257263at2759"/>
<dbReference type="EMBL" id="KB201750">
    <property type="protein sequence ID" value="ESO94854.1"/>
    <property type="molecule type" value="Genomic_DNA"/>
</dbReference>
<keyword evidence="4" id="KW-1185">Reference proteome</keyword>
<dbReference type="RefSeq" id="XP_009054591.1">
    <property type="nucleotide sequence ID" value="XM_009056343.1"/>
</dbReference>
<dbReference type="AlphaFoldDB" id="V4C0B3"/>
<keyword evidence="2" id="KW-0479">Metal-binding</keyword>
<reference evidence="3 4" key="1">
    <citation type="journal article" date="2013" name="Nature">
        <title>Insights into bilaterian evolution from three spiralian genomes.</title>
        <authorList>
            <person name="Simakov O."/>
            <person name="Marletaz F."/>
            <person name="Cho S.J."/>
            <person name="Edsinger-Gonzales E."/>
            <person name="Havlak P."/>
            <person name="Hellsten U."/>
            <person name="Kuo D.H."/>
            <person name="Larsson T."/>
            <person name="Lv J."/>
            <person name="Arendt D."/>
            <person name="Savage R."/>
            <person name="Osoegawa K."/>
            <person name="de Jong P."/>
            <person name="Grimwood J."/>
            <person name="Chapman J.A."/>
            <person name="Shapiro H."/>
            <person name="Aerts A."/>
            <person name="Otillar R.P."/>
            <person name="Terry A.Y."/>
            <person name="Boore J.L."/>
            <person name="Grigoriev I.V."/>
            <person name="Lindberg D.R."/>
            <person name="Seaver E.C."/>
            <person name="Weisblat D.A."/>
            <person name="Putnam N.H."/>
            <person name="Rokhsar D.S."/>
        </authorList>
    </citation>
    <scope>NUCLEOTIDE SEQUENCE [LARGE SCALE GENOMIC DNA]</scope>
</reference>
<dbReference type="KEGG" id="lgi:LOTGIDRAFT_215378"/>
<name>V4C0B3_LOTGI</name>
<dbReference type="Proteomes" id="UP000030746">
    <property type="component" value="Unassembled WGS sequence"/>
</dbReference>
<dbReference type="InterPro" id="IPR007822">
    <property type="entry name" value="LANC-like"/>
</dbReference>
<dbReference type="Pfam" id="PF05147">
    <property type="entry name" value="LANC_like"/>
    <property type="match status" value="1"/>
</dbReference>
<dbReference type="GO" id="GO:0005886">
    <property type="term" value="C:plasma membrane"/>
    <property type="evidence" value="ECO:0007669"/>
    <property type="project" value="TreeGrafter"/>
</dbReference>
<dbReference type="CTD" id="20246569"/>
<dbReference type="Gene3D" id="1.50.10.10">
    <property type="match status" value="1"/>
</dbReference>
<protein>
    <recommendedName>
        <fullName evidence="5">LanC-like protein 3 homolog</fullName>
    </recommendedName>
</protein>
<feature type="binding site" evidence="2">
    <location>
        <position position="284"/>
    </location>
    <ligand>
        <name>Zn(2+)</name>
        <dbReference type="ChEBI" id="CHEBI:29105"/>
    </ligand>
</feature>
<dbReference type="PANTHER" id="PTHR12736:SF7">
    <property type="entry name" value="LANC-LIKE PROTEIN 3"/>
    <property type="match status" value="1"/>
</dbReference>
<dbReference type="GO" id="GO:0031179">
    <property type="term" value="P:peptide modification"/>
    <property type="evidence" value="ECO:0007669"/>
    <property type="project" value="InterPro"/>
</dbReference>
<dbReference type="GO" id="GO:0005975">
    <property type="term" value="P:carbohydrate metabolic process"/>
    <property type="evidence" value="ECO:0007669"/>
    <property type="project" value="InterPro"/>
</dbReference>
<keyword evidence="2" id="KW-0862">Zinc</keyword>
<comment type="similarity">
    <text evidence="1">Belongs to the LanC-like protein family.</text>
</comment>
<dbReference type="PRINTS" id="PR01951">
    <property type="entry name" value="LANCEUKARYTE"/>
</dbReference>
<evidence type="ECO:0000256" key="2">
    <source>
        <dbReference type="PIRSR" id="PIRSR607822-1"/>
    </source>
</evidence>
<evidence type="ECO:0000313" key="3">
    <source>
        <dbReference type="EMBL" id="ESO94854.1"/>
    </source>
</evidence>
<dbReference type="HOGENOM" id="CLU_036244_0_1_1"/>
<dbReference type="InterPro" id="IPR012341">
    <property type="entry name" value="6hp_glycosidase-like_sf"/>
</dbReference>
<evidence type="ECO:0000256" key="1">
    <source>
        <dbReference type="ARBA" id="ARBA00007179"/>
    </source>
</evidence>
<dbReference type="PANTHER" id="PTHR12736">
    <property type="entry name" value="LANC-LIKE PROTEIN"/>
    <property type="match status" value="1"/>
</dbReference>
<accession>V4C0B3</accession>
<dbReference type="OMA" id="YQEGCGE"/>
<feature type="binding site" evidence="2">
    <location>
        <position position="331"/>
    </location>
    <ligand>
        <name>Zn(2+)</name>
        <dbReference type="ChEBI" id="CHEBI:29105"/>
    </ligand>
</feature>
<dbReference type="PRINTS" id="PR01950">
    <property type="entry name" value="LANCSUPER"/>
</dbReference>
<gene>
    <name evidence="3" type="ORF">LOTGIDRAFT_215378</name>
</gene>
<dbReference type="CDD" id="cd04794">
    <property type="entry name" value="euk_LANCL"/>
    <property type="match status" value="1"/>
</dbReference>
<dbReference type="SMART" id="SM01260">
    <property type="entry name" value="LANC_like"/>
    <property type="match status" value="1"/>
</dbReference>
<evidence type="ECO:0008006" key="5">
    <source>
        <dbReference type="Google" id="ProtNLM"/>
    </source>
</evidence>